<dbReference type="Proteomes" id="UP000258309">
    <property type="component" value="Unassembled WGS sequence"/>
</dbReference>
<sequence length="85" mass="8785">MEISLYCTDLLANVQAAQTTTTVPTPTIPRIAPPNNFDGIITTLAPTPTTAYGPAYIIPALGAALAPILALLTPTLNLSVLTVKP</sequence>
<keyword evidence="1" id="KW-1133">Transmembrane helix</keyword>
<proteinExistence type="predicted"/>
<evidence type="ECO:0000313" key="2">
    <source>
        <dbReference type="EMBL" id="RFU24132.1"/>
    </source>
</evidence>
<keyword evidence="1" id="KW-0472">Membrane</keyword>
<reference evidence="2 3" key="1">
    <citation type="submission" date="2018-05" db="EMBL/GenBank/DDBJ databases">
        <title>Draft genome sequence of Scytalidium lignicola DSM 105466, a ubiquitous saprotrophic fungus.</title>
        <authorList>
            <person name="Buettner E."/>
            <person name="Gebauer A.M."/>
            <person name="Hofrichter M."/>
            <person name="Liers C."/>
            <person name="Kellner H."/>
        </authorList>
    </citation>
    <scope>NUCLEOTIDE SEQUENCE [LARGE SCALE GENOMIC DNA]</scope>
    <source>
        <strain evidence="2 3">DSM 105466</strain>
    </source>
</reference>
<keyword evidence="1" id="KW-0812">Transmembrane</keyword>
<accession>A0A3E2GSR0</accession>
<dbReference type="EMBL" id="NCSJ02000500">
    <property type="protein sequence ID" value="RFU24132.1"/>
    <property type="molecule type" value="Genomic_DNA"/>
</dbReference>
<name>A0A3E2GSR0_SCYLI</name>
<feature type="transmembrane region" description="Helical" evidence="1">
    <location>
        <begin position="56"/>
        <end position="81"/>
    </location>
</feature>
<feature type="non-terminal residue" evidence="2">
    <location>
        <position position="85"/>
    </location>
</feature>
<evidence type="ECO:0000313" key="3">
    <source>
        <dbReference type="Proteomes" id="UP000258309"/>
    </source>
</evidence>
<organism evidence="2 3">
    <name type="scientific">Scytalidium lignicola</name>
    <name type="common">Hyphomycete</name>
    <dbReference type="NCBI Taxonomy" id="5539"/>
    <lineage>
        <taxon>Eukaryota</taxon>
        <taxon>Fungi</taxon>
        <taxon>Dikarya</taxon>
        <taxon>Ascomycota</taxon>
        <taxon>Pezizomycotina</taxon>
        <taxon>Leotiomycetes</taxon>
        <taxon>Leotiomycetes incertae sedis</taxon>
        <taxon>Scytalidium</taxon>
    </lineage>
</organism>
<dbReference type="AlphaFoldDB" id="A0A3E2GSR0"/>
<gene>
    <name evidence="2" type="ORF">B7463_g12205</name>
</gene>
<protein>
    <submittedName>
        <fullName evidence="2">Uncharacterized protein</fullName>
    </submittedName>
</protein>
<feature type="non-terminal residue" evidence="2">
    <location>
        <position position="1"/>
    </location>
</feature>
<keyword evidence="3" id="KW-1185">Reference proteome</keyword>
<evidence type="ECO:0000256" key="1">
    <source>
        <dbReference type="SAM" id="Phobius"/>
    </source>
</evidence>
<comment type="caution">
    <text evidence="2">The sequence shown here is derived from an EMBL/GenBank/DDBJ whole genome shotgun (WGS) entry which is preliminary data.</text>
</comment>